<comment type="caution">
    <text evidence="1">The sequence shown here is derived from an EMBL/GenBank/DDBJ whole genome shotgun (WGS) entry which is preliminary data.</text>
</comment>
<proteinExistence type="predicted"/>
<protein>
    <submittedName>
        <fullName evidence="1">Uncharacterized protein</fullName>
    </submittedName>
</protein>
<sequence length="393" mass="45867">MEIQRTKNLTVSIERLTDSSGHQFYGYYDNAAWSGDDRYHLYHKVKFWDRLQEENDMSELGMIDVATKRYIPIAETYAWNFQQGAMLQWHPLAPKDEIIFNTRSNDKFYGVVMNVHTKEQRLLEEPVVNVDPTGKYALSVNFSRMFDFRPGYGYAGIKDPYYNEPHPDEDGIIRIELSTGKSERILSLQQIWNFTKDAFQGTDQKIMINHINFNTDGTRFVCLVRNFPLGAGWKTAILTANPDGSEMFLLSDYSYASHYHWRDSEHLVIYSRGVEGSDAGNQLYELKDRTHEVTAIDKAFFLKDGHCSYSPDRKLLLYDSYPDEFSYRHLYLYDLIQKRGVTLGSLYSYPNIDGDFRSDLHPRWNRAGTAFSIDSTHEGQRHMYKVDIKDVFK</sequence>
<organism evidence="1 2">
    <name type="scientific">Paenibacillus radicis</name>
    <name type="common">ex Xue et al. 2023</name>
    <dbReference type="NCBI Taxonomy" id="2972489"/>
    <lineage>
        <taxon>Bacteria</taxon>
        <taxon>Bacillati</taxon>
        <taxon>Bacillota</taxon>
        <taxon>Bacilli</taxon>
        <taxon>Bacillales</taxon>
        <taxon>Paenibacillaceae</taxon>
        <taxon>Paenibacillus</taxon>
    </lineage>
</organism>
<gene>
    <name evidence="1" type="ORF">NV381_37550</name>
</gene>
<evidence type="ECO:0000313" key="1">
    <source>
        <dbReference type="EMBL" id="MCR8636876.1"/>
    </source>
</evidence>
<dbReference type="RefSeq" id="WP_258218367.1">
    <property type="nucleotide sequence ID" value="NZ_JANQBD010000059.1"/>
</dbReference>
<accession>A0ABT1YVB1</accession>
<name>A0ABT1YVB1_9BACL</name>
<dbReference type="Gene3D" id="2.130.10.10">
    <property type="entry name" value="YVTN repeat-like/Quinoprotein amine dehydrogenase"/>
    <property type="match status" value="1"/>
</dbReference>
<dbReference type="SUPFAM" id="SSF82171">
    <property type="entry name" value="DPP6 N-terminal domain-like"/>
    <property type="match status" value="1"/>
</dbReference>
<evidence type="ECO:0000313" key="2">
    <source>
        <dbReference type="Proteomes" id="UP001300012"/>
    </source>
</evidence>
<reference evidence="1 2" key="1">
    <citation type="submission" date="2022-08" db="EMBL/GenBank/DDBJ databases">
        <title>Paenibacillus endoradicis sp. nov., Paenibacillus radicibacter sp. nov and Paenibacillus pararadicis sp. nov., three cold-adapted plant growth-promoting bacteria isolated from root of Larix gmelinii in Great Khingan.</title>
        <authorList>
            <person name="Xue H."/>
        </authorList>
    </citation>
    <scope>NUCLEOTIDE SEQUENCE [LARGE SCALE GENOMIC DNA]</scope>
    <source>
        <strain evidence="1 2">N5-1-1-5</strain>
    </source>
</reference>
<dbReference type="Proteomes" id="UP001300012">
    <property type="component" value="Unassembled WGS sequence"/>
</dbReference>
<keyword evidence="2" id="KW-1185">Reference proteome</keyword>
<dbReference type="EMBL" id="JANQBD010000059">
    <property type="protein sequence ID" value="MCR8636876.1"/>
    <property type="molecule type" value="Genomic_DNA"/>
</dbReference>
<dbReference type="InterPro" id="IPR015943">
    <property type="entry name" value="WD40/YVTN_repeat-like_dom_sf"/>
</dbReference>